<dbReference type="EMBL" id="JBHTBW010000025">
    <property type="protein sequence ID" value="MFC7441513.1"/>
    <property type="molecule type" value="Genomic_DNA"/>
</dbReference>
<accession>A0ABW2RKG9</accession>
<proteinExistence type="predicted"/>
<feature type="domain" description="SH3b" evidence="1">
    <location>
        <begin position="39"/>
        <end position="109"/>
    </location>
</feature>
<protein>
    <submittedName>
        <fullName evidence="2">SH3 domain-containing protein</fullName>
    </submittedName>
</protein>
<dbReference type="Pfam" id="PF08239">
    <property type="entry name" value="SH3_3"/>
    <property type="match status" value="1"/>
</dbReference>
<dbReference type="RefSeq" id="WP_379864813.1">
    <property type="nucleotide sequence ID" value="NZ_JBHTBW010000025.1"/>
</dbReference>
<evidence type="ECO:0000313" key="2">
    <source>
        <dbReference type="EMBL" id="MFC7441513.1"/>
    </source>
</evidence>
<name>A0ABW2RKG9_9BACL</name>
<reference evidence="3" key="1">
    <citation type="journal article" date="2019" name="Int. J. Syst. Evol. Microbiol.">
        <title>The Global Catalogue of Microorganisms (GCM) 10K type strain sequencing project: providing services to taxonomists for standard genome sequencing and annotation.</title>
        <authorList>
            <consortium name="The Broad Institute Genomics Platform"/>
            <consortium name="The Broad Institute Genome Sequencing Center for Infectious Disease"/>
            <person name="Wu L."/>
            <person name="Ma J."/>
        </authorList>
    </citation>
    <scope>NUCLEOTIDE SEQUENCE [LARGE SCALE GENOMIC DNA]</scope>
    <source>
        <strain evidence="3">CGMCC 1.12942</strain>
    </source>
</reference>
<comment type="caution">
    <text evidence="2">The sequence shown here is derived from an EMBL/GenBank/DDBJ whole genome shotgun (WGS) entry which is preliminary data.</text>
</comment>
<evidence type="ECO:0000313" key="3">
    <source>
        <dbReference type="Proteomes" id="UP001596500"/>
    </source>
</evidence>
<evidence type="ECO:0000259" key="1">
    <source>
        <dbReference type="PROSITE" id="PS51781"/>
    </source>
</evidence>
<keyword evidence="3" id="KW-1185">Reference proteome</keyword>
<dbReference type="PROSITE" id="PS51781">
    <property type="entry name" value="SH3B"/>
    <property type="match status" value="1"/>
</dbReference>
<dbReference type="InterPro" id="IPR003646">
    <property type="entry name" value="SH3-like_bac-type"/>
</dbReference>
<sequence length="118" mass="12017">MSLHEKEIGAWLFAYGGYARHASTIAYPGGAIKNYGILGANQGVVDANGGGTVNLRSGPGTQYGIVGSVADGSIVTISCTTTGTTHTGRYGSTNTSGQWISDAFVWTGTSNPVAPSCQ</sequence>
<gene>
    <name evidence="2" type="ORF">ACFQNG_10150</name>
</gene>
<dbReference type="Gene3D" id="2.30.30.40">
    <property type="entry name" value="SH3 Domains"/>
    <property type="match status" value="1"/>
</dbReference>
<organism evidence="2 3">
    <name type="scientific">Laceyella putida</name>
    <dbReference type="NCBI Taxonomy" id="110101"/>
    <lineage>
        <taxon>Bacteria</taxon>
        <taxon>Bacillati</taxon>
        <taxon>Bacillota</taxon>
        <taxon>Bacilli</taxon>
        <taxon>Bacillales</taxon>
        <taxon>Thermoactinomycetaceae</taxon>
        <taxon>Laceyella</taxon>
    </lineage>
</organism>
<dbReference type="Proteomes" id="UP001596500">
    <property type="component" value="Unassembled WGS sequence"/>
</dbReference>